<dbReference type="PANTHER" id="PTHR30250">
    <property type="entry name" value="PST FAMILY PREDICTED COLANIC ACID TRANSPORTER"/>
    <property type="match status" value="1"/>
</dbReference>
<feature type="transmembrane region" description="Helical" evidence="6">
    <location>
        <begin position="114"/>
        <end position="134"/>
    </location>
</feature>
<proteinExistence type="predicted"/>
<dbReference type="EMBL" id="JASHIF010000012">
    <property type="protein sequence ID" value="MDI9860656.1"/>
    <property type="molecule type" value="Genomic_DNA"/>
</dbReference>
<feature type="transmembrane region" description="Helical" evidence="6">
    <location>
        <begin position="411"/>
        <end position="431"/>
    </location>
</feature>
<feature type="transmembrane region" description="Helical" evidence="6">
    <location>
        <begin position="351"/>
        <end position="370"/>
    </location>
</feature>
<feature type="transmembrane region" description="Helical" evidence="6">
    <location>
        <begin position="12"/>
        <end position="35"/>
    </location>
</feature>
<keyword evidence="8" id="KW-1185">Reference proteome</keyword>
<gene>
    <name evidence="7" type="ORF">QM524_15680</name>
</gene>
<protein>
    <submittedName>
        <fullName evidence="7">Oligosaccharide flippase family protein</fullName>
    </submittedName>
</protein>
<evidence type="ECO:0000256" key="3">
    <source>
        <dbReference type="ARBA" id="ARBA00022692"/>
    </source>
</evidence>
<keyword evidence="4 6" id="KW-1133">Transmembrane helix</keyword>
<evidence type="ECO:0000256" key="1">
    <source>
        <dbReference type="ARBA" id="ARBA00004651"/>
    </source>
</evidence>
<keyword evidence="5 6" id="KW-0472">Membrane</keyword>
<feature type="transmembrane region" description="Helical" evidence="6">
    <location>
        <begin position="47"/>
        <end position="71"/>
    </location>
</feature>
<evidence type="ECO:0000256" key="2">
    <source>
        <dbReference type="ARBA" id="ARBA00022475"/>
    </source>
</evidence>
<feature type="transmembrane region" description="Helical" evidence="6">
    <location>
        <begin position="146"/>
        <end position="165"/>
    </location>
</feature>
<evidence type="ECO:0000313" key="7">
    <source>
        <dbReference type="EMBL" id="MDI9860656.1"/>
    </source>
</evidence>
<keyword evidence="3 6" id="KW-0812">Transmembrane</keyword>
<dbReference type="InterPro" id="IPR050833">
    <property type="entry name" value="Poly_Biosynth_Transport"/>
</dbReference>
<name>A0ABT6YAP6_9BACT</name>
<feature type="transmembrane region" description="Helical" evidence="6">
    <location>
        <begin position="382"/>
        <end position="404"/>
    </location>
</feature>
<sequence>MSVLKKLAGETASYGISTILGRSLNFLLVFIHTAAFLPEDLGINVKLYSYVAVANILYTYGMETAFFRFAAEDKTRYYNLIQTALLVTSTIFSGVLILFSSSIISSLGYPHRELDLICLAVLIWIDSITAIPFARLRLEKATKKFVTAKIINILLNVGLNIFFLLGLKKISEGDYLTFLQPLAQMLYIASIGAGYIIIANLLANMSYIWLLRKEIFDYKFEFEWPLFKELLVYAYPIMIMGLAGMVNQVFDRILLEQFLPENFYPGRTSRQALGIYGNAYKLSIFMALSTQAFRYAAEPFFLSKNKDKNSTETLAEATKWFTIVCIFIWLGVCLNLDWLKKLFLRKAIYQEGITVVPLLLLANLFLGVYYNISVWFKLNNKTYFGTIITFIGLAVTVILNIVLIPKLGYMGCAWAFLISCFTMTLLCYYWGQKYYPVPYRIKSAVGYIVSAGALIYFTLSIPIANLWISIPYHALLLVLYTIGVIVVERKTVLPEKWQKRFNLN</sequence>
<dbReference type="RefSeq" id="WP_283345295.1">
    <property type="nucleotide sequence ID" value="NZ_JASHIF010000012.1"/>
</dbReference>
<organism evidence="7 8">
    <name type="scientific">Flectobacillus roseus</name>
    <dbReference type="NCBI Taxonomy" id="502259"/>
    <lineage>
        <taxon>Bacteria</taxon>
        <taxon>Pseudomonadati</taxon>
        <taxon>Bacteroidota</taxon>
        <taxon>Cytophagia</taxon>
        <taxon>Cytophagales</taxon>
        <taxon>Flectobacillaceae</taxon>
        <taxon>Flectobacillus</taxon>
    </lineage>
</organism>
<reference evidence="7 8" key="1">
    <citation type="submission" date="2023-05" db="EMBL/GenBank/DDBJ databases">
        <title>Novel species of genus Flectobacillus isolated from stream in China.</title>
        <authorList>
            <person name="Lu H."/>
        </authorList>
    </citation>
    <scope>NUCLEOTIDE SEQUENCE [LARGE SCALE GENOMIC DNA]</scope>
    <source>
        <strain evidence="7 8">KCTC 42575</strain>
    </source>
</reference>
<evidence type="ECO:0000313" key="8">
    <source>
        <dbReference type="Proteomes" id="UP001236507"/>
    </source>
</evidence>
<feature type="transmembrane region" description="Helical" evidence="6">
    <location>
        <begin position="185"/>
        <end position="210"/>
    </location>
</feature>
<dbReference type="PANTHER" id="PTHR30250:SF11">
    <property type="entry name" value="O-ANTIGEN TRANSPORTER-RELATED"/>
    <property type="match status" value="1"/>
</dbReference>
<dbReference type="Pfam" id="PF13440">
    <property type="entry name" value="Polysacc_synt_3"/>
    <property type="match status" value="1"/>
</dbReference>
<feature type="transmembrane region" description="Helical" evidence="6">
    <location>
        <begin position="83"/>
        <end position="108"/>
    </location>
</feature>
<comment type="subcellular location">
    <subcellularLocation>
        <location evidence="1">Cell membrane</location>
        <topology evidence="1">Multi-pass membrane protein</topology>
    </subcellularLocation>
</comment>
<evidence type="ECO:0000256" key="5">
    <source>
        <dbReference type="ARBA" id="ARBA00023136"/>
    </source>
</evidence>
<comment type="caution">
    <text evidence="7">The sequence shown here is derived from an EMBL/GenBank/DDBJ whole genome shotgun (WGS) entry which is preliminary data.</text>
</comment>
<evidence type="ECO:0000256" key="4">
    <source>
        <dbReference type="ARBA" id="ARBA00022989"/>
    </source>
</evidence>
<evidence type="ECO:0000256" key="6">
    <source>
        <dbReference type="SAM" id="Phobius"/>
    </source>
</evidence>
<feature type="transmembrane region" description="Helical" evidence="6">
    <location>
        <begin position="466"/>
        <end position="487"/>
    </location>
</feature>
<feature type="transmembrane region" description="Helical" evidence="6">
    <location>
        <begin position="437"/>
        <end position="459"/>
    </location>
</feature>
<dbReference type="Proteomes" id="UP001236507">
    <property type="component" value="Unassembled WGS sequence"/>
</dbReference>
<accession>A0ABT6YAP6</accession>
<keyword evidence="2" id="KW-1003">Cell membrane</keyword>
<feature type="transmembrane region" description="Helical" evidence="6">
    <location>
        <begin position="320"/>
        <end position="339"/>
    </location>
</feature>
<feature type="transmembrane region" description="Helical" evidence="6">
    <location>
        <begin position="230"/>
        <end position="250"/>
    </location>
</feature>